<dbReference type="InterPro" id="IPR028098">
    <property type="entry name" value="Glyco_trans_4-like_N"/>
</dbReference>
<name>A0A2H0BWI5_9BACT</name>
<keyword evidence="1" id="KW-0808">Transferase</keyword>
<dbReference type="PANTHER" id="PTHR46401:SF2">
    <property type="entry name" value="GLYCOSYLTRANSFERASE WBBK-RELATED"/>
    <property type="match status" value="1"/>
</dbReference>
<dbReference type="EMBL" id="PCTA01000010">
    <property type="protein sequence ID" value="PIP61909.1"/>
    <property type="molecule type" value="Genomic_DNA"/>
</dbReference>
<comment type="caution">
    <text evidence="4">The sequence shown here is derived from an EMBL/GenBank/DDBJ whole genome shotgun (WGS) entry which is preliminary data.</text>
</comment>
<evidence type="ECO:0000313" key="4">
    <source>
        <dbReference type="EMBL" id="PIP61909.1"/>
    </source>
</evidence>
<feature type="domain" description="Glycosyl transferase family 1" evidence="2">
    <location>
        <begin position="174"/>
        <end position="324"/>
    </location>
</feature>
<dbReference type="Proteomes" id="UP000231246">
    <property type="component" value="Unassembled WGS sequence"/>
</dbReference>
<dbReference type="GO" id="GO:0009103">
    <property type="term" value="P:lipopolysaccharide biosynthetic process"/>
    <property type="evidence" value="ECO:0007669"/>
    <property type="project" value="TreeGrafter"/>
</dbReference>
<feature type="domain" description="Glycosyltransferase subfamily 4-like N-terminal" evidence="3">
    <location>
        <begin position="59"/>
        <end position="156"/>
    </location>
</feature>
<dbReference type="GO" id="GO:0016757">
    <property type="term" value="F:glycosyltransferase activity"/>
    <property type="evidence" value="ECO:0007669"/>
    <property type="project" value="InterPro"/>
</dbReference>
<organism evidence="4 5">
    <name type="scientific">Candidatus Roizmanbacteria bacterium CG22_combo_CG10-13_8_21_14_all_38_20</name>
    <dbReference type="NCBI Taxonomy" id="1974862"/>
    <lineage>
        <taxon>Bacteria</taxon>
        <taxon>Candidatus Roizmaniibacteriota</taxon>
    </lineage>
</organism>
<evidence type="ECO:0000259" key="3">
    <source>
        <dbReference type="Pfam" id="PF13439"/>
    </source>
</evidence>
<reference evidence="4 5" key="1">
    <citation type="submission" date="2017-09" db="EMBL/GenBank/DDBJ databases">
        <title>Depth-based differentiation of microbial function through sediment-hosted aquifers and enrichment of novel symbionts in the deep terrestrial subsurface.</title>
        <authorList>
            <person name="Probst A.J."/>
            <person name="Ladd B."/>
            <person name="Jarett J.K."/>
            <person name="Geller-Mcgrath D.E."/>
            <person name="Sieber C.M."/>
            <person name="Emerson J.B."/>
            <person name="Anantharaman K."/>
            <person name="Thomas B.C."/>
            <person name="Malmstrom R."/>
            <person name="Stieglmeier M."/>
            <person name="Klingl A."/>
            <person name="Woyke T."/>
            <person name="Ryan C.M."/>
            <person name="Banfield J.F."/>
        </authorList>
    </citation>
    <scope>NUCLEOTIDE SEQUENCE [LARGE SCALE GENOMIC DNA]</scope>
    <source>
        <strain evidence="4">CG22_combo_CG10-13_8_21_14_all_38_20</strain>
    </source>
</reference>
<dbReference type="PANTHER" id="PTHR46401">
    <property type="entry name" value="GLYCOSYLTRANSFERASE WBBK-RELATED"/>
    <property type="match status" value="1"/>
</dbReference>
<evidence type="ECO:0000259" key="2">
    <source>
        <dbReference type="Pfam" id="PF00534"/>
    </source>
</evidence>
<dbReference type="CDD" id="cd03809">
    <property type="entry name" value="GT4_MtfB-like"/>
    <property type="match status" value="1"/>
</dbReference>
<protein>
    <recommendedName>
        <fullName evidence="6">Glycosyl transferase family 1</fullName>
    </recommendedName>
</protein>
<dbReference type="Pfam" id="PF13439">
    <property type="entry name" value="Glyco_transf_4"/>
    <property type="match status" value="1"/>
</dbReference>
<evidence type="ECO:0008006" key="6">
    <source>
        <dbReference type="Google" id="ProtNLM"/>
    </source>
</evidence>
<dbReference type="Pfam" id="PF00534">
    <property type="entry name" value="Glycos_transf_1"/>
    <property type="match status" value="1"/>
</dbReference>
<accession>A0A2H0BWI5</accession>
<evidence type="ECO:0000313" key="5">
    <source>
        <dbReference type="Proteomes" id="UP000231246"/>
    </source>
</evidence>
<evidence type="ECO:0000256" key="1">
    <source>
        <dbReference type="ARBA" id="ARBA00022679"/>
    </source>
</evidence>
<gene>
    <name evidence="4" type="ORF">COW99_01650</name>
</gene>
<dbReference type="InterPro" id="IPR001296">
    <property type="entry name" value="Glyco_trans_1"/>
</dbReference>
<sequence length="348" mass="39885">MRIGIDTRLQNESGVGRYIRNLLLNLRKLNSGHEYVSISPDIKWHSIKEQLIMPFLLGNKYNLVHFPYFNVPIFYSGKYVMTVHDLIINTYATGRASTLNPVLYWLKRMAYLLVLSLAVRRACRVIVPSFAVKEQLLQAYNIGPEKISVIYEGVDKKLSEATGGGDVLNRYQLKGQQYLLYVGNAYPHKNLETLLVTFDKIREGNLKLILVGKYDYFYNQFIAANMNRNIIFTGYVEDNELAILYREALLLIQPSLMEGFSLPTVEAMARGCPVLCSDIPVHREICLDAALYFKSQDSQDLYSKLMELIADRDKRNNLIEKGKARVTIFSWEDTAALTLQTYESCFSL</sequence>
<dbReference type="SUPFAM" id="SSF53756">
    <property type="entry name" value="UDP-Glycosyltransferase/glycogen phosphorylase"/>
    <property type="match status" value="1"/>
</dbReference>
<proteinExistence type="predicted"/>
<dbReference type="Gene3D" id="3.40.50.2000">
    <property type="entry name" value="Glycogen Phosphorylase B"/>
    <property type="match status" value="2"/>
</dbReference>
<dbReference type="AlphaFoldDB" id="A0A2H0BWI5"/>